<proteinExistence type="predicted"/>
<keyword evidence="3" id="KW-0167">Capsid protein</keyword>
<dbReference type="RefSeq" id="WP_112551877.1">
    <property type="nucleotide sequence ID" value="NZ_JACHXN010000013.1"/>
</dbReference>
<dbReference type="EMBL" id="JACHXN010000013">
    <property type="protein sequence ID" value="MBB3147607.1"/>
    <property type="molecule type" value="Genomic_DNA"/>
</dbReference>
<gene>
    <name evidence="3" type="ORF">FHS21_004031</name>
</gene>
<dbReference type="SMART" id="SM00972">
    <property type="entry name" value="SCPU"/>
    <property type="match status" value="2"/>
</dbReference>
<evidence type="ECO:0000259" key="2">
    <source>
        <dbReference type="Pfam" id="PF05229"/>
    </source>
</evidence>
<protein>
    <submittedName>
        <fullName evidence="3">Spore coat protein U-like protein</fullName>
    </submittedName>
</protein>
<reference evidence="3 4" key="1">
    <citation type="submission" date="2020-08" db="EMBL/GenBank/DDBJ databases">
        <title>Genomic Encyclopedia of Type Strains, Phase III (KMG-III): the genomes of soil and plant-associated and newly described type strains.</title>
        <authorList>
            <person name="Whitman W."/>
        </authorList>
    </citation>
    <scope>NUCLEOTIDE SEQUENCE [LARGE SCALE GENOMIC DNA]</scope>
    <source>
        <strain evidence="3 4">CECT 7015</strain>
    </source>
</reference>
<feature type="chain" id="PRO_5032666191" evidence="1">
    <location>
        <begin position="24"/>
        <end position="335"/>
    </location>
</feature>
<dbReference type="AlphaFoldDB" id="A0A839UAP3"/>
<keyword evidence="3" id="KW-0946">Virion</keyword>
<dbReference type="Proteomes" id="UP000554520">
    <property type="component" value="Unassembled WGS sequence"/>
</dbReference>
<feature type="domain" description="Spore coat protein U/FanG" evidence="2">
    <location>
        <begin position="20"/>
        <end position="168"/>
    </location>
</feature>
<dbReference type="Pfam" id="PF05229">
    <property type="entry name" value="SCPU"/>
    <property type="match status" value="2"/>
</dbReference>
<sequence length="335" mass="36755">MKRFLLPLMCLFVLFLASGTASAADQLKCTFDKSGVLEFSMDPLLSRTSEQKMQIDADCSSYVFISVLGFFQQPVRVCMSLDAGTTGSSTTRSMIGPNGKKIGYQLAGGPNKASPYTVGTEVPNEMVLPFNFVRINEWVPSSSSFPIYGSILDTKGIEEGVYTDTVQAKFRYIPVGGFLFPGWFFPPGCSFTGGDTVTATMQVRVQVKPFCALDVSQHIDFGNWQDLDQPRDQQGAVTVNCDASTKYAVKLGWGGQGDVNKTRNMANGNEKISHNLYSDDKRLQPWGDNATTGFLKDQQGEGKRKVIPIYARVPRQATPSPGTYTDNVVVTLEYN</sequence>
<feature type="signal peptide" evidence="1">
    <location>
        <begin position="1"/>
        <end position="23"/>
    </location>
</feature>
<organism evidence="3 4">
    <name type="scientific">Phyllobacterium trifolii</name>
    <dbReference type="NCBI Taxonomy" id="300193"/>
    <lineage>
        <taxon>Bacteria</taxon>
        <taxon>Pseudomonadati</taxon>
        <taxon>Pseudomonadota</taxon>
        <taxon>Alphaproteobacteria</taxon>
        <taxon>Hyphomicrobiales</taxon>
        <taxon>Phyllobacteriaceae</taxon>
        <taxon>Phyllobacterium</taxon>
    </lineage>
</organism>
<name>A0A839UAP3_9HYPH</name>
<evidence type="ECO:0000313" key="4">
    <source>
        <dbReference type="Proteomes" id="UP000554520"/>
    </source>
</evidence>
<keyword evidence="4" id="KW-1185">Reference proteome</keyword>
<evidence type="ECO:0000256" key="1">
    <source>
        <dbReference type="SAM" id="SignalP"/>
    </source>
</evidence>
<dbReference type="PANTHER" id="PTHR37089">
    <property type="entry name" value="PROTEIN U-RELATED"/>
    <property type="match status" value="1"/>
</dbReference>
<feature type="domain" description="Spore coat protein U/FanG" evidence="2">
    <location>
        <begin position="198"/>
        <end position="331"/>
    </location>
</feature>
<dbReference type="InterPro" id="IPR007893">
    <property type="entry name" value="Spore_coat_U/FanG"/>
</dbReference>
<dbReference type="InterPro" id="IPR053167">
    <property type="entry name" value="Spore_coat_component"/>
</dbReference>
<keyword evidence="1" id="KW-0732">Signal</keyword>
<comment type="caution">
    <text evidence="3">The sequence shown here is derived from an EMBL/GenBank/DDBJ whole genome shotgun (WGS) entry which is preliminary data.</text>
</comment>
<accession>A0A839UAP3</accession>
<evidence type="ECO:0000313" key="3">
    <source>
        <dbReference type="EMBL" id="MBB3147607.1"/>
    </source>
</evidence>